<organism evidence="1 2">
    <name type="scientific">Cylicostephanus goldi</name>
    <name type="common">Nematode worm</name>
    <dbReference type="NCBI Taxonomy" id="71465"/>
    <lineage>
        <taxon>Eukaryota</taxon>
        <taxon>Metazoa</taxon>
        <taxon>Ecdysozoa</taxon>
        <taxon>Nematoda</taxon>
        <taxon>Chromadorea</taxon>
        <taxon>Rhabditida</taxon>
        <taxon>Rhabditina</taxon>
        <taxon>Rhabditomorpha</taxon>
        <taxon>Strongyloidea</taxon>
        <taxon>Strongylidae</taxon>
        <taxon>Cylicostephanus</taxon>
    </lineage>
</organism>
<evidence type="ECO:0000313" key="1">
    <source>
        <dbReference type="EMBL" id="VDK48853.1"/>
    </source>
</evidence>
<dbReference type="AlphaFoldDB" id="A0A3P6R106"/>
<reference evidence="1 2" key="1">
    <citation type="submission" date="2018-11" db="EMBL/GenBank/DDBJ databases">
        <authorList>
            <consortium name="Pathogen Informatics"/>
        </authorList>
    </citation>
    <scope>NUCLEOTIDE SEQUENCE [LARGE SCALE GENOMIC DNA]</scope>
</reference>
<dbReference type="OrthoDB" id="5858724at2759"/>
<proteinExistence type="predicted"/>
<evidence type="ECO:0000313" key="2">
    <source>
        <dbReference type="Proteomes" id="UP000271889"/>
    </source>
</evidence>
<sequence length="153" mass="17781">MITRMAPLLVIVIREHCIEMMLLRARMRLAVYHYLHYLMSQIKIAPELFSEAAYKTASTEAHVFLKVIEGLMRLELKENASEIDVIAVMKTRQAIRMMSFQLQEILNTLKAEGFMPPDAKEKWSEVVSELHDRGDGILWIPQIAFLYVFNNKV</sequence>
<name>A0A3P6R106_CYLGO</name>
<protein>
    <submittedName>
        <fullName evidence="1">Uncharacterized protein</fullName>
    </submittedName>
</protein>
<gene>
    <name evidence="1" type="ORF">CGOC_LOCUS1389</name>
</gene>
<dbReference type="EMBL" id="UYRV01002557">
    <property type="protein sequence ID" value="VDK48853.1"/>
    <property type="molecule type" value="Genomic_DNA"/>
</dbReference>
<dbReference type="Proteomes" id="UP000271889">
    <property type="component" value="Unassembled WGS sequence"/>
</dbReference>
<keyword evidence="2" id="KW-1185">Reference proteome</keyword>
<accession>A0A3P6R106</accession>